<keyword evidence="1" id="KW-1133">Transmembrane helix</keyword>
<evidence type="ECO:0000256" key="1">
    <source>
        <dbReference type="SAM" id="Phobius"/>
    </source>
</evidence>
<keyword evidence="1" id="KW-0812">Transmembrane</keyword>
<gene>
    <name evidence="2" type="ORF">g.19789</name>
</gene>
<keyword evidence="1" id="KW-0472">Membrane</keyword>
<protein>
    <submittedName>
        <fullName evidence="2">Uncharacterized protein</fullName>
    </submittedName>
</protein>
<feature type="transmembrane region" description="Helical" evidence="1">
    <location>
        <begin position="48"/>
        <end position="72"/>
    </location>
</feature>
<evidence type="ECO:0000313" key="2">
    <source>
        <dbReference type="EMBL" id="JAS45904.1"/>
    </source>
</evidence>
<feature type="transmembrane region" description="Helical" evidence="1">
    <location>
        <begin position="204"/>
        <end position="228"/>
    </location>
</feature>
<reference evidence="2" key="1">
    <citation type="submission" date="2015-11" db="EMBL/GenBank/DDBJ databases">
        <title>De novo transcriptome assembly of four potential Pierce s Disease insect vectors from Arizona vineyards.</title>
        <authorList>
            <person name="Tassone E.E."/>
        </authorList>
    </citation>
    <scope>NUCLEOTIDE SEQUENCE</scope>
</reference>
<proteinExistence type="predicted"/>
<organism evidence="2">
    <name type="scientific">Cuerna arida</name>
    <dbReference type="NCBI Taxonomy" id="1464854"/>
    <lineage>
        <taxon>Eukaryota</taxon>
        <taxon>Metazoa</taxon>
        <taxon>Ecdysozoa</taxon>
        <taxon>Arthropoda</taxon>
        <taxon>Hexapoda</taxon>
        <taxon>Insecta</taxon>
        <taxon>Pterygota</taxon>
        <taxon>Neoptera</taxon>
        <taxon>Paraneoptera</taxon>
        <taxon>Hemiptera</taxon>
        <taxon>Auchenorrhyncha</taxon>
        <taxon>Membracoidea</taxon>
        <taxon>Cicadellidae</taxon>
        <taxon>Cicadellinae</taxon>
        <taxon>Proconiini</taxon>
        <taxon>Cuerna</taxon>
    </lineage>
</organism>
<sequence length="248" mass="28563">MPLYSFCQLLTLQVGTAILASVFFAIAFLVAAVNIFDFHNHPNNEFPIPLILIVGFAVLMVVSGIIMFLAAYQESRTLCMVAVISVVLLTTYWVVLCCFSFANRPKDLRRVCIYHRCAESFWLADLRYKIIEQRGNKTAFDSYKTSHSDFNSIDPFYKDNLESEYNTVQSVNSRSSFSSREVYEKEEAESDDAESKYEFGLPMIGAITFFIANFLFFMFTILILWSYAQELKWADFYDPQTSYVVENT</sequence>
<name>A0A1B6F6Y1_9HEMI</name>
<dbReference type="EMBL" id="GECZ01023865">
    <property type="protein sequence ID" value="JAS45904.1"/>
    <property type="molecule type" value="Transcribed_RNA"/>
</dbReference>
<dbReference type="AlphaFoldDB" id="A0A1B6F6Y1"/>
<accession>A0A1B6F6Y1</accession>
<feature type="transmembrane region" description="Helical" evidence="1">
    <location>
        <begin position="78"/>
        <end position="102"/>
    </location>
</feature>
<feature type="transmembrane region" description="Helical" evidence="1">
    <location>
        <begin position="12"/>
        <end position="36"/>
    </location>
</feature>